<dbReference type="EMBL" id="FNPC01000007">
    <property type="protein sequence ID" value="SDY62988.1"/>
    <property type="molecule type" value="Genomic_DNA"/>
</dbReference>
<sequence>MPEIAETVVGVGQEKRESRVTNKRLCVRSINTDLLKVDICESSCIFEHFDSYLGVDLELVFLCGIWTRHNKTLVAGMS</sequence>
<protein>
    <submittedName>
        <fullName evidence="1">Uncharacterized protein</fullName>
    </submittedName>
</protein>
<organism evidence="1 2">
    <name type="scientific">Halopenitus persicus</name>
    <dbReference type="NCBI Taxonomy" id="1048396"/>
    <lineage>
        <taxon>Archaea</taxon>
        <taxon>Methanobacteriati</taxon>
        <taxon>Methanobacteriota</taxon>
        <taxon>Stenosarchaea group</taxon>
        <taxon>Halobacteria</taxon>
        <taxon>Halobacteriales</taxon>
        <taxon>Haloferacaceae</taxon>
        <taxon>Halopenitus</taxon>
    </lineage>
</organism>
<dbReference type="Proteomes" id="UP000199079">
    <property type="component" value="Unassembled WGS sequence"/>
</dbReference>
<dbReference type="AlphaFoldDB" id="A0A1H3LGB1"/>
<evidence type="ECO:0000313" key="1">
    <source>
        <dbReference type="EMBL" id="SDY62988.1"/>
    </source>
</evidence>
<gene>
    <name evidence="1" type="ORF">SAMN05216564_10755</name>
</gene>
<accession>A0A1H3LGB1</accession>
<evidence type="ECO:0000313" key="2">
    <source>
        <dbReference type="Proteomes" id="UP000199079"/>
    </source>
</evidence>
<keyword evidence="2" id="KW-1185">Reference proteome</keyword>
<reference evidence="2" key="1">
    <citation type="submission" date="2016-10" db="EMBL/GenBank/DDBJ databases">
        <authorList>
            <person name="Varghese N."/>
            <person name="Submissions S."/>
        </authorList>
    </citation>
    <scope>NUCLEOTIDE SEQUENCE [LARGE SCALE GENOMIC DNA]</scope>
    <source>
        <strain evidence="2">DC30,IBRC 10041,KCTC 4046</strain>
    </source>
</reference>
<name>A0A1H3LGB1_9EURY</name>
<proteinExistence type="predicted"/>